<evidence type="ECO:0000259" key="2">
    <source>
        <dbReference type="Pfam" id="PF19530"/>
    </source>
</evidence>
<feature type="transmembrane region" description="Helical" evidence="1">
    <location>
        <begin position="45"/>
        <end position="62"/>
    </location>
</feature>
<dbReference type="Proteomes" id="UP000095767">
    <property type="component" value="Unassembled WGS sequence"/>
</dbReference>
<name>A0A1E5VJR7_9POAL</name>
<dbReference type="PANTHER" id="PTHR45564">
    <property type="entry name" value="NAD(P)H-QUINONE OXIDOREDUCTASE SUBUNIT 2 B, CHLOROPLASTIC"/>
    <property type="match status" value="1"/>
</dbReference>
<evidence type="ECO:0000313" key="4">
    <source>
        <dbReference type="Proteomes" id="UP000095767"/>
    </source>
</evidence>
<organism evidence="3 4">
    <name type="scientific">Dichanthelium oligosanthes</name>
    <dbReference type="NCBI Taxonomy" id="888268"/>
    <lineage>
        <taxon>Eukaryota</taxon>
        <taxon>Viridiplantae</taxon>
        <taxon>Streptophyta</taxon>
        <taxon>Embryophyta</taxon>
        <taxon>Tracheophyta</taxon>
        <taxon>Spermatophyta</taxon>
        <taxon>Magnoliopsida</taxon>
        <taxon>Liliopsida</taxon>
        <taxon>Poales</taxon>
        <taxon>Poaceae</taxon>
        <taxon>PACMAD clade</taxon>
        <taxon>Panicoideae</taxon>
        <taxon>Panicodae</taxon>
        <taxon>Paniceae</taxon>
        <taxon>Dichantheliinae</taxon>
        <taxon>Dichanthelium</taxon>
    </lineage>
</organism>
<dbReference type="AlphaFoldDB" id="A0A1E5VJR7"/>
<dbReference type="InterPro" id="IPR045693">
    <property type="entry name" value="Ndh2_N"/>
</dbReference>
<keyword evidence="4" id="KW-1185">Reference proteome</keyword>
<proteinExistence type="predicted"/>
<protein>
    <recommendedName>
        <fullName evidence="2">NAD(P)H-quinone oxidoreductase subunit 2 N-terminal domain-containing protein</fullName>
    </recommendedName>
</protein>
<evidence type="ECO:0000256" key="1">
    <source>
        <dbReference type="SAM" id="Phobius"/>
    </source>
</evidence>
<gene>
    <name evidence="3" type="ORF">BAE44_0013617</name>
</gene>
<dbReference type="STRING" id="888268.A0A1E5VJR7"/>
<dbReference type="EMBL" id="LWDX02037421">
    <property type="protein sequence ID" value="OEL25368.1"/>
    <property type="molecule type" value="Genomic_DNA"/>
</dbReference>
<sequence length="63" mass="7450">MRIFMKSFHLLLFHGSFIFPEFILIFGLTLLLMIDLTSDKKDRPWFYFVSSTSLVISITTLLF</sequence>
<evidence type="ECO:0000313" key="3">
    <source>
        <dbReference type="EMBL" id="OEL25368.1"/>
    </source>
</evidence>
<comment type="caution">
    <text evidence="3">The sequence shown here is derived from an EMBL/GenBank/DDBJ whole genome shotgun (WGS) entry which is preliminary data.</text>
</comment>
<dbReference type="PANTHER" id="PTHR45564:SF1">
    <property type="entry name" value="NAD(P)H-QUINONE OXIDOREDUCTASE SUBUNIT 2"/>
    <property type="match status" value="1"/>
</dbReference>
<accession>A0A1E5VJR7</accession>
<reference evidence="3 4" key="1">
    <citation type="submission" date="2016-09" db="EMBL/GenBank/DDBJ databases">
        <title>The draft genome of Dichanthelium oligosanthes: A C3 panicoid grass species.</title>
        <authorList>
            <person name="Studer A.J."/>
            <person name="Schnable J.C."/>
            <person name="Brutnell T.P."/>
        </authorList>
    </citation>
    <scope>NUCLEOTIDE SEQUENCE [LARGE SCALE GENOMIC DNA]</scope>
    <source>
        <strain evidence="4">cv. Kellogg 1175</strain>
        <tissue evidence="3">Leaf</tissue>
    </source>
</reference>
<keyword evidence="1" id="KW-0812">Transmembrane</keyword>
<dbReference type="OrthoDB" id="678222at2759"/>
<keyword evidence="1" id="KW-1133">Transmembrane helix</keyword>
<keyword evidence="1" id="KW-0472">Membrane</keyword>
<feature type="domain" description="NAD(P)H-quinone oxidoreductase subunit 2 N-terminal" evidence="2">
    <location>
        <begin position="4"/>
        <end position="63"/>
    </location>
</feature>
<dbReference type="Pfam" id="PF19530">
    <property type="entry name" value="Ndh2_N"/>
    <property type="match status" value="1"/>
</dbReference>
<feature type="transmembrane region" description="Helical" evidence="1">
    <location>
        <begin position="12"/>
        <end position="33"/>
    </location>
</feature>